<reference evidence="1 2" key="1">
    <citation type="submission" date="2012-11" db="EMBL/GenBank/DDBJ databases">
        <title>Genome assembly of Thiorhodococcus sp. AK35.</title>
        <authorList>
            <person name="Nupur N."/>
            <person name="Khatri I."/>
            <person name="Subramanian S."/>
            <person name="Pinnaka A."/>
        </authorList>
    </citation>
    <scope>NUCLEOTIDE SEQUENCE [LARGE SCALE GENOMIC DNA]</scope>
    <source>
        <strain evidence="1 2">AK35</strain>
    </source>
</reference>
<accession>W9VCC5</accession>
<proteinExistence type="predicted"/>
<evidence type="ECO:0000313" key="2">
    <source>
        <dbReference type="Proteomes" id="UP000019460"/>
    </source>
</evidence>
<dbReference type="AlphaFoldDB" id="W9VCC5"/>
<dbReference type="EMBL" id="AONC01000001">
    <property type="protein sequence ID" value="EXJ17243.1"/>
    <property type="molecule type" value="Genomic_DNA"/>
</dbReference>
<sequence>MHGLACLNIRIEPQRREVRQGMASKGRIEAVGAAFIRRNRLRYCALRQMSPYSNPAGAA</sequence>
<organism evidence="1 2">
    <name type="scientific">Imhoffiella purpurea</name>
    <dbReference type="NCBI Taxonomy" id="1249627"/>
    <lineage>
        <taxon>Bacteria</taxon>
        <taxon>Pseudomonadati</taxon>
        <taxon>Pseudomonadota</taxon>
        <taxon>Gammaproteobacteria</taxon>
        <taxon>Chromatiales</taxon>
        <taxon>Chromatiaceae</taxon>
        <taxon>Imhoffiella</taxon>
    </lineage>
</organism>
<dbReference type="Proteomes" id="UP000019460">
    <property type="component" value="Unassembled WGS sequence"/>
</dbReference>
<evidence type="ECO:0000313" key="1">
    <source>
        <dbReference type="EMBL" id="EXJ17243.1"/>
    </source>
</evidence>
<name>W9VCC5_9GAMM</name>
<gene>
    <name evidence="1" type="ORF">D779_0070</name>
</gene>
<protein>
    <submittedName>
        <fullName evidence="1">Uncharacterized protein</fullName>
    </submittedName>
</protein>
<keyword evidence="2" id="KW-1185">Reference proteome</keyword>
<comment type="caution">
    <text evidence="1">The sequence shown here is derived from an EMBL/GenBank/DDBJ whole genome shotgun (WGS) entry which is preliminary data.</text>
</comment>